<proteinExistence type="inferred from homology"/>
<dbReference type="HAMAP" id="MF_00171">
    <property type="entry name" value="TruA"/>
    <property type="match status" value="1"/>
</dbReference>
<dbReference type="SUPFAM" id="SSF55120">
    <property type="entry name" value="Pseudouridine synthase"/>
    <property type="match status" value="1"/>
</dbReference>
<keyword evidence="3" id="KW-0413">Isomerase</keyword>
<comment type="similarity">
    <text evidence="1">Belongs to the tRNA pseudouridine synthase TruA family.</text>
</comment>
<evidence type="ECO:0000256" key="3">
    <source>
        <dbReference type="ARBA" id="ARBA00023235"/>
    </source>
</evidence>
<dbReference type="AlphaFoldDB" id="A0A6J7MF00"/>
<dbReference type="PIRSF" id="PIRSF001430">
    <property type="entry name" value="tRNA_psdUrid_synth"/>
    <property type="match status" value="1"/>
</dbReference>
<evidence type="ECO:0000313" key="5">
    <source>
        <dbReference type="EMBL" id="CAB4730363.1"/>
    </source>
</evidence>
<protein>
    <submittedName>
        <fullName evidence="7">Unannotated protein</fullName>
    </submittedName>
</protein>
<dbReference type="GO" id="GO:0003723">
    <property type="term" value="F:RNA binding"/>
    <property type="evidence" value="ECO:0007669"/>
    <property type="project" value="InterPro"/>
</dbReference>
<feature type="domain" description="Pseudouridine synthase I TruA alpha/beta" evidence="4">
    <location>
        <begin position="22"/>
        <end position="113"/>
    </location>
</feature>
<feature type="domain" description="Pseudouridine synthase I TruA alpha/beta" evidence="4">
    <location>
        <begin position="163"/>
        <end position="263"/>
    </location>
</feature>
<evidence type="ECO:0000313" key="6">
    <source>
        <dbReference type="EMBL" id="CAB4913559.1"/>
    </source>
</evidence>
<name>A0A6J7MF00_9ZZZZ</name>
<dbReference type="CDD" id="cd02570">
    <property type="entry name" value="PseudoU_synth_EcTruA"/>
    <property type="match status" value="1"/>
</dbReference>
<dbReference type="GO" id="GO:0031119">
    <property type="term" value="P:tRNA pseudouridine synthesis"/>
    <property type="evidence" value="ECO:0007669"/>
    <property type="project" value="TreeGrafter"/>
</dbReference>
<dbReference type="Pfam" id="PF01416">
    <property type="entry name" value="PseudoU_synth_1"/>
    <property type="match status" value="2"/>
</dbReference>
<dbReference type="NCBIfam" id="TIGR00071">
    <property type="entry name" value="hisT_truA"/>
    <property type="match status" value="1"/>
</dbReference>
<dbReference type="GO" id="GO:0009982">
    <property type="term" value="F:pseudouridine synthase activity"/>
    <property type="evidence" value="ECO:0007669"/>
    <property type="project" value="InterPro"/>
</dbReference>
<dbReference type="EMBL" id="CAFBMM010000078">
    <property type="protein sequence ID" value="CAB4913559.1"/>
    <property type="molecule type" value="Genomic_DNA"/>
</dbReference>
<organism evidence="7">
    <name type="scientific">freshwater metagenome</name>
    <dbReference type="NCBI Taxonomy" id="449393"/>
    <lineage>
        <taxon>unclassified sequences</taxon>
        <taxon>metagenomes</taxon>
        <taxon>ecological metagenomes</taxon>
    </lineage>
</organism>
<dbReference type="PANTHER" id="PTHR11142">
    <property type="entry name" value="PSEUDOURIDYLATE SYNTHASE"/>
    <property type="match status" value="1"/>
</dbReference>
<evidence type="ECO:0000313" key="7">
    <source>
        <dbReference type="EMBL" id="CAB4979316.1"/>
    </source>
</evidence>
<evidence type="ECO:0000313" key="8">
    <source>
        <dbReference type="EMBL" id="CAB5025589.1"/>
    </source>
</evidence>
<reference evidence="7" key="1">
    <citation type="submission" date="2020-05" db="EMBL/GenBank/DDBJ databases">
        <authorList>
            <person name="Chiriac C."/>
            <person name="Salcher M."/>
            <person name="Ghai R."/>
            <person name="Kavagutti S V."/>
        </authorList>
    </citation>
    <scope>NUCLEOTIDE SEQUENCE</scope>
</reference>
<accession>A0A6J7MF00</accession>
<keyword evidence="2" id="KW-0819">tRNA processing</keyword>
<dbReference type="InterPro" id="IPR020103">
    <property type="entry name" value="PsdUridine_synth_cat_dom_sf"/>
</dbReference>
<sequence length="263" mass="29349">MTLFDIDSRPREPSVRRLKLVIAYAGTDFRGFAVQPDVRTVQGVLSDALAMVLNVSVEDLRFSCAGRTDAGVHAWGQVVAIDAPADIDLIRIARSVNRLLGPEVVVRSVDEVAPEFDARHSAQRRTYRYTILNRPTPDPFLAAHSWWIAEPLNKNMLSLASDPFVGEHDFSAFCRQGPEGSSNLRKVEVSRWIPDFRDDVLVYEIQANAFCWQMVRSLVGTIVACGTGRLRPGEVMGIMHSKSRLRANQIAPPEGLCLWAVEY</sequence>
<dbReference type="Gene3D" id="3.30.70.580">
    <property type="entry name" value="Pseudouridine synthase I, catalytic domain, N-terminal subdomain"/>
    <property type="match status" value="1"/>
</dbReference>
<dbReference type="EMBL" id="CAFBOF010000021">
    <property type="protein sequence ID" value="CAB4979316.1"/>
    <property type="molecule type" value="Genomic_DNA"/>
</dbReference>
<dbReference type="InterPro" id="IPR020097">
    <property type="entry name" value="PsdUridine_synth_TruA_a/b_dom"/>
</dbReference>
<gene>
    <name evidence="5" type="ORF">UFOPK2683_01244</name>
    <name evidence="6" type="ORF">UFOPK3605_01278</name>
    <name evidence="7" type="ORF">UFOPK3897_01009</name>
    <name evidence="8" type="ORF">UFOPK4121_00932</name>
</gene>
<dbReference type="InterPro" id="IPR020095">
    <property type="entry name" value="PsdUridine_synth_TruA_C"/>
</dbReference>
<dbReference type="EMBL" id="CAFBPQ010000027">
    <property type="protein sequence ID" value="CAB5025589.1"/>
    <property type="molecule type" value="Genomic_DNA"/>
</dbReference>
<dbReference type="EMBL" id="CAEZYK010000082">
    <property type="protein sequence ID" value="CAB4730363.1"/>
    <property type="molecule type" value="Genomic_DNA"/>
</dbReference>
<dbReference type="PANTHER" id="PTHR11142:SF0">
    <property type="entry name" value="TRNA PSEUDOURIDINE SYNTHASE-LIKE 1"/>
    <property type="match status" value="1"/>
</dbReference>
<evidence type="ECO:0000259" key="4">
    <source>
        <dbReference type="Pfam" id="PF01416"/>
    </source>
</evidence>
<dbReference type="Gene3D" id="3.30.70.660">
    <property type="entry name" value="Pseudouridine synthase I, catalytic domain, C-terminal subdomain"/>
    <property type="match status" value="1"/>
</dbReference>
<evidence type="ECO:0000256" key="2">
    <source>
        <dbReference type="ARBA" id="ARBA00022694"/>
    </source>
</evidence>
<evidence type="ECO:0000256" key="1">
    <source>
        <dbReference type="ARBA" id="ARBA00009375"/>
    </source>
</evidence>
<dbReference type="InterPro" id="IPR020094">
    <property type="entry name" value="TruA/RsuA/RluB/E/F_N"/>
</dbReference>
<dbReference type="FunFam" id="3.30.70.580:FF:000001">
    <property type="entry name" value="tRNA pseudouridine synthase A"/>
    <property type="match status" value="1"/>
</dbReference>
<dbReference type="InterPro" id="IPR001406">
    <property type="entry name" value="PsdUridine_synth_TruA"/>
</dbReference>